<reference evidence="2" key="1">
    <citation type="submission" date="2016-01" db="EMBL/GenBank/DDBJ databases">
        <authorList>
            <person name="Peeters C."/>
        </authorList>
    </citation>
    <scope>NUCLEOTIDE SEQUENCE</scope>
    <source>
        <strain evidence="2">LMG 29322</strain>
    </source>
</reference>
<evidence type="ECO:0000313" key="3">
    <source>
        <dbReference type="Proteomes" id="UP000054851"/>
    </source>
</evidence>
<name>A0A157ZRZ8_9BURK</name>
<dbReference type="RefSeq" id="WP_232470836.1">
    <property type="nucleotide sequence ID" value="NZ_FCOA02000003.1"/>
</dbReference>
<dbReference type="AlphaFoldDB" id="A0A157ZRZ8"/>
<accession>A0A157ZRZ8</accession>
<dbReference type="STRING" id="1777140.AWB79_01271"/>
<dbReference type="EMBL" id="FCOA02000003">
    <property type="protein sequence ID" value="SAK48265.1"/>
    <property type="molecule type" value="Genomic_DNA"/>
</dbReference>
<feature type="region of interest" description="Disordered" evidence="1">
    <location>
        <begin position="89"/>
        <end position="151"/>
    </location>
</feature>
<sequence length="285" mass="32004">MLVDLLGGDEVAPVYVIRLWAHCQQRRTSVFDSLPTAALRAICRYVGDAQAFENALLDAGFISRIDSKLTVTGWDEYNASLLANWANGAKGGRPKKADPEPTDNPPETHGLPMGKPSQTHGKPTANPRETHREPIREDKTREESKTLTNTDVLVVASNADDQLAADSPARPKDALPDCPHQKLIGLYAERLAELPQPRIWEGERQKSMRARWRWVLTAKKPDGTRYATDEQSALDYFSRFFWYVSESDFLTGRNGKWTGCDLAWLMKSENFNKVIQGNYQNKSAA</sequence>
<proteinExistence type="predicted"/>
<feature type="compositionally biased region" description="Basic and acidic residues" evidence="1">
    <location>
        <begin position="128"/>
        <end position="145"/>
    </location>
</feature>
<dbReference type="Proteomes" id="UP000054851">
    <property type="component" value="Unassembled WGS sequence"/>
</dbReference>
<protein>
    <submittedName>
        <fullName evidence="2">Uncharacterized protein</fullName>
    </submittedName>
</protein>
<evidence type="ECO:0000256" key="1">
    <source>
        <dbReference type="SAM" id="MobiDB-lite"/>
    </source>
</evidence>
<organism evidence="2 3">
    <name type="scientific">Caballeronia hypogeia</name>
    <dbReference type="NCBI Taxonomy" id="1777140"/>
    <lineage>
        <taxon>Bacteria</taxon>
        <taxon>Pseudomonadati</taxon>
        <taxon>Pseudomonadota</taxon>
        <taxon>Betaproteobacteria</taxon>
        <taxon>Burkholderiales</taxon>
        <taxon>Burkholderiaceae</taxon>
        <taxon>Caballeronia</taxon>
    </lineage>
</organism>
<evidence type="ECO:0000313" key="2">
    <source>
        <dbReference type="EMBL" id="SAK48265.1"/>
    </source>
</evidence>
<comment type="caution">
    <text evidence="2">The sequence shown here is derived from an EMBL/GenBank/DDBJ whole genome shotgun (WGS) entry which is preliminary data.</text>
</comment>
<keyword evidence="3" id="KW-1185">Reference proteome</keyword>
<gene>
    <name evidence="2" type="ORF">AWB79_01271</name>
</gene>